<feature type="region of interest" description="Disordered" evidence="1">
    <location>
        <begin position="1"/>
        <end position="58"/>
    </location>
</feature>
<dbReference type="PANTHER" id="PTHR33416:SF18">
    <property type="entry name" value="NUCLEOPORIN-LIKE PROTEIN"/>
    <property type="match status" value="1"/>
</dbReference>
<comment type="caution">
    <text evidence="2">The sequence shown here is derived from an EMBL/GenBank/DDBJ whole genome shotgun (WGS) entry which is preliminary data.</text>
</comment>
<sequence>MEKEQATPLPSSSGLYGRGGQRGGGGKFRKPPIRRPPATPYDRPLPNQSQVAAQRPDGGWLSKLVDPAYRLISDGATRIFPSFFSKSPLATPSISQNHGQPYIYIYMSVYIMYMHF</sequence>
<keyword evidence="3" id="KW-1185">Reference proteome</keyword>
<proteinExistence type="predicted"/>
<dbReference type="EMBL" id="SDRB02000254">
    <property type="protein sequence ID" value="THG23547.1"/>
    <property type="molecule type" value="Genomic_DNA"/>
</dbReference>
<accession>A0A4V6RYT9</accession>
<evidence type="ECO:0000256" key="1">
    <source>
        <dbReference type="SAM" id="MobiDB-lite"/>
    </source>
</evidence>
<protein>
    <submittedName>
        <fullName evidence="2">Uncharacterized protein</fullName>
    </submittedName>
</protein>
<name>A0A4V6RYT9_CAMSN</name>
<dbReference type="GO" id="GO:0071763">
    <property type="term" value="P:nuclear membrane organization"/>
    <property type="evidence" value="ECO:0007669"/>
    <property type="project" value="TreeGrafter"/>
</dbReference>
<dbReference type="Proteomes" id="UP000306102">
    <property type="component" value="Unassembled WGS sequence"/>
</dbReference>
<dbReference type="GO" id="GO:0005635">
    <property type="term" value="C:nuclear envelope"/>
    <property type="evidence" value="ECO:0007669"/>
    <property type="project" value="TreeGrafter"/>
</dbReference>
<dbReference type="AlphaFoldDB" id="A0A4V6RYT9"/>
<organism evidence="2 3">
    <name type="scientific">Camellia sinensis var. sinensis</name>
    <name type="common">China tea</name>
    <dbReference type="NCBI Taxonomy" id="542762"/>
    <lineage>
        <taxon>Eukaryota</taxon>
        <taxon>Viridiplantae</taxon>
        <taxon>Streptophyta</taxon>
        <taxon>Embryophyta</taxon>
        <taxon>Tracheophyta</taxon>
        <taxon>Spermatophyta</taxon>
        <taxon>Magnoliopsida</taxon>
        <taxon>eudicotyledons</taxon>
        <taxon>Gunneridae</taxon>
        <taxon>Pentapetalae</taxon>
        <taxon>asterids</taxon>
        <taxon>Ericales</taxon>
        <taxon>Theaceae</taxon>
        <taxon>Camellia</taxon>
    </lineage>
</organism>
<evidence type="ECO:0000313" key="2">
    <source>
        <dbReference type="EMBL" id="THG23547.1"/>
    </source>
</evidence>
<feature type="compositionally biased region" description="Gly residues" evidence="1">
    <location>
        <begin position="16"/>
        <end position="26"/>
    </location>
</feature>
<gene>
    <name evidence="2" type="ORF">TEA_003916</name>
</gene>
<reference evidence="2 3" key="1">
    <citation type="journal article" date="2018" name="Proc. Natl. Acad. Sci. U.S.A.">
        <title>Draft genome sequence of Camellia sinensis var. sinensis provides insights into the evolution of the tea genome and tea quality.</title>
        <authorList>
            <person name="Wei C."/>
            <person name="Yang H."/>
            <person name="Wang S."/>
            <person name="Zhao J."/>
            <person name="Liu C."/>
            <person name="Gao L."/>
            <person name="Xia E."/>
            <person name="Lu Y."/>
            <person name="Tai Y."/>
            <person name="She G."/>
            <person name="Sun J."/>
            <person name="Cao H."/>
            <person name="Tong W."/>
            <person name="Gao Q."/>
            <person name="Li Y."/>
            <person name="Deng W."/>
            <person name="Jiang X."/>
            <person name="Wang W."/>
            <person name="Chen Q."/>
            <person name="Zhang S."/>
            <person name="Li H."/>
            <person name="Wu J."/>
            <person name="Wang P."/>
            <person name="Li P."/>
            <person name="Shi C."/>
            <person name="Zheng F."/>
            <person name="Jian J."/>
            <person name="Huang B."/>
            <person name="Shan D."/>
            <person name="Shi M."/>
            <person name="Fang C."/>
            <person name="Yue Y."/>
            <person name="Li F."/>
            <person name="Li D."/>
            <person name="Wei S."/>
            <person name="Han B."/>
            <person name="Jiang C."/>
            <person name="Yin Y."/>
            <person name="Xia T."/>
            <person name="Zhang Z."/>
            <person name="Bennetzen J.L."/>
            <person name="Zhao S."/>
            <person name="Wan X."/>
        </authorList>
    </citation>
    <scope>NUCLEOTIDE SEQUENCE [LARGE SCALE GENOMIC DNA]</scope>
    <source>
        <strain evidence="3">cv. Shuchazao</strain>
        <tissue evidence="2">Leaf</tissue>
    </source>
</reference>
<evidence type="ECO:0000313" key="3">
    <source>
        <dbReference type="Proteomes" id="UP000306102"/>
    </source>
</evidence>
<dbReference type="PANTHER" id="PTHR33416">
    <property type="entry name" value="NUCLEAR PORE COMPLEX PROTEIN NUP1"/>
    <property type="match status" value="1"/>
</dbReference>